<dbReference type="Gene3D" id="1.20.1560.10">
    <property type="entry name" value="ABC transporter type 1, transmembrane domain"/>
    <property type="match status" value="2"/>
</dbReference>
<dbReference type="PANTHER" id="PTHR24223">
    <property type="entry name" value="ATP-BINDING CASSETTE SUB-FAMILY C"/>
    <property type="match status" value="1"/>
</dbReference>
<evidence type="ECO:0000256" key="8">
    <source>
        <dbReference type="SAM" id="Phobius"/>
    </source>
</evidence>
<keyword evidence="11" id="KW-1185">Reference proteome</keyword>
<dbReference type="SUPFAM" id="SSF90123">
    <property type="entry name" value="ABC transporter transmembrane region"/>
    <property type="match status" value="2"/>
</dbReference>
<keyword evidence="6 8" id="KW-1133">Transmembrane helix</keyword>
<dbReference type="InterPro" id="IPR003439">
    <property type="entry name" value="ABC_transporter-like_ATP-bd"/>
</dbReference>
<evidence type="ECO:0000256" key="5">
    <source>
        <dbReference type="ARBA" id="ARBA00022840"/>
    </source>
</evidence>
<dbReference type="InterPro" id="IPR011527">
    <property type="entry name" value="ABC1_TM_dom"/>
</dbReference>
<evidence type="ECO:0000259" key="9">
    <source>
        <dbReference type="SMART" id="SM00382"/>
    </source>
</evidence>
<feature type="transmembrane region" description="Helical" evidence="8">
    <location>
        <begin position="955"/>
        <end position="975"/>
    </location>
</feature>
<dbReference type="Pfam" id="PF00664">
    <property type="entry name" value="ABC_membrane"/>
    <property type="match status" value="2"/>
</dbReference>
<evidence type="ECO:0000256" key="1">
    <source>
        <dbReference type="ARBA" id="ARBA00004141"/>
    </source>
</evidence>
<feature type="transmembrane region" description="Helical" evidence="8">
    <location>
        <begin position="78"/>
        <end position="99"/>
    </location>
</feature>
<dbReference type="InterPro" id="IPR003593">
    <property type="entry name" value="AAA+_ATPase"/>
</dbReference>
<dbReference type="PANTHER" id="PTHR24223:SF448">
    <property type="entry name" value="FI20146P1-RELATED"/>
    <property type="match status" value="1"/>
</dbReference>
<evidence type="ECO:0000256" key="6">
    <source>
        <dbReference type="ARBA" id="ARBA00022989"/>
    </source>
</evidence>
<dbReference type="GO" id="GO:0016887">
    <property type="term" value="F:ATP hydrolysis activity"/>
    <property type="evidence" value="ECO:0007669"/>
    <property type="project" value="InterPro"/>
</dbReference>
<feature type="transmembrane region" description="Helical" evidence="8">
    <location>
        <begin position="233"/>
        <end position="251"/>
    </location>
</feature>
<dbReference type="Gene3D" id="3.40.50.300">
    <property type="entry name" value="P-loop containing nucleotide triphosphate hydrolases"/>
    <property type="match status" value="2"/>
</dbReference>
<feature type="transmembrane region" description="Helical" evidence="8">
    <location>
        <begin position="850"/>
        <end position="883"/>
    </location>
</feature>
<comment type="subcellular location">
    <subcellularLocation>
        <location evidence="1">Membrane</location>
        <topology evidence="1">Multi-pass membrane protein</topology>
    </subcellularLocation>
</comment>
<dbReference type="InterPro" id="IPR027417">
    <property type="entry name" value="P-loop_NTPase"/>
</dbReference>
<dbReference type="EMBL" id="OV651830">
    <property type="protein sequence ID" value="CAH1105166.1"/>
    <property type="molecule type" value="Genomic_DNA"/>
</dbReference>
<dbReference type="InterPro" id="IPR036640">
    <property type="entry name" value="ABC1_TM_sf"/>
</dbReference>
<dbReference type="GO" id="GO:0016020">
    <property type="term" value="C:membrane"/>
    <property type="evidence" value="ECO:0007669"/>
    <property type="project" value="UniProtKB-SubCell"/>
</dbReference>
<dbReference type="InterPro" id="IPR044726">
    <property type="entry name" value="ABCC_6TM_D2"/>
</dbReference>
<keyword evidence="2" id="KW-0813">Transport</keyword>
<keyword evidence="5" id="KW-0067">ATP-binding</keyword>
<protein>
    <recommendedName>
        <fullName evidence="9">AAA+ ATPase domain-containing protein</fullName>
    </recommendedName>
</protein>
<dbReference type="PROSITE" id="PS00211">
    <property type="entry name" value="ABC_TRANSPORTER_1"/>
    <property type="match status" value="2"/>
</dbReference>
<dbReference type="InterPro" id="IPR050173">
    <property type="entry name" value="ABC_transporter_C-like"/>
</dbReference>
<feature type="transmembrane region" description="Helical" evidence="8">
    <location>
        <begin position="700"/>
        <end position="724"/>
    </location>
</feature>
<feature type="domain" description="AAA+ ATPase" evidence="9">
    <location>
        <begin position="1071"/>
        <end position="1255"/>
    </location>
</feature>
<dbReference type="SMART" id="SM00382">
    <property type="entry name" value="AAA"/>
    <property type="match status" value="2"/>
</dbReference>
<evidence type="ECO:0000256" key="2">
    <source>
        <dbReference type="ARBA" id="ARBA00022448"/>
    </source>
</evidence>
<dbReference type="FunFam" id="1.20.1560.10:FF:000014">
    <property type="entry name" value="Multidrug resistance-associated protein member 4"/>
    <property type="match status" value="1"/>
</dbReference>
<evidence type="ECO:0000256" key="4">
    <source>
        <dbReference type="ARBA" id="ARBA00022741"/>
    </source>
</evidence>
<dbReference type="CDD" id="cd03244">
    <property type="entry name" value="ABCC_MRP_domain2"/>
    <property type="match status" value="1"/>
</dbReference>
<dbReference type="Proteomes" id="UP001153636">
    <property type="component" value="Chromosome 18"/>
</dbReference>
<dbReference type="FunFam" id="3.40.50.300:FF:000482">
    <property type="entry name" value="Multidrug resistance-associated protein member 4"/>
    <property type="match status" value="1"/>
</dbReference>
<dbReference type="InterPro" id="IPR017871">
    <property type="entry name" value="ABC_transporter-like_CS"/>
</dbReference>
<evidence type="ECO:0000256" key="7">
    <source>
        <dbReference type="ARBA" id="ARBA00023136"/>
    </source>
</evidence>
<dbReference type="CDD" id="cd03250">
    <property type="entry name" value="ABCC_MRP_domain1"/>
    <property type="match status" value="1"/>
</dbReference>
<dbReference type="FunFam" id="1.20.1560.10:FF:000026">
    <property type="entry name" value="Multidrug resistance-associated protein lethal(2)03659"/>
    <property type="match status" value="1"/>
</dbReference>
<name>A0A9P0CNX8_9CUCU</name>
<keyword evidence="4" id="KW-0547">Nucleotide-binding</keyword>
<proteinExistence type="predicted"/>
<evidence type="ECO:0000256" key="3">
    <source>
        <dbReference type="ARBA" id="ARBA00022692"/>
    </source>
</evidence>
<dbReference type="OrthoDB" id="6500128at2759"/>
<dbReference type="GO" id="GO:0140359">
    <property type="term" value="F:ABC-type transporter activity"/>
    <property type="evidence" value="ECO:0007669"/>
    <property type="project" value="InterPro"/>
</dbReference>
<dbReference type="GO" id="GO:0005524">
    <property type="term" value="F:ATP binding"/>
    <property type="evidence" value="ECO:0007669"/>
    <property type="project" value="UniProtKB-KW"/>
</dbReference>
<feature type="domain" description="AAA+ ATPase" evidence="9">
    <location>
        <begin position="441"/>
        <end position="613"/>
    </location>
</feature>
<dbReference type="Pfam" id="PF00005">
    <property type="entry name" value="ABC_tran"/>
    <property type="match status" value="2"/>
</dbReference>
<feature type="transmembrane region" description="Helical" evidence="8">
    <location>
        <begin position="130"/>
        <end position="151"/>
    </location>
</feature>
<dbReference type="SUPFAM" id="SSF52540">
    <property type="entry name" value="P-loop containing nucleoside triphosphate hydrolases"/>
    <property type="match status" value="2"/>
</dbReference>
<accession>A0A9P0CNX8</accession>
<keyword evidence="7 8" id="KW-0472">Membrane</keyword>
<dbReference type="CDD" id="cd18579">
    <property type="entry name" value="ABC_6TM_ABCC_D1"/>
    <property type="match status" value="1"/>
</dbReference>
<dbReference type="InterPro" id="IPR044746">
    <property type="entry name" value="ABCC_6TM_D1"/>
</dbReference>
<dbReference type="CDD" id="cd18580">
    <property type="entry name" value="ABC_6TM_ABCC_D2"/>
    <property type="match status" value="1"/>
</dbReference>
<evidence type="ECO:0000313" key="10">
    <source>
        <dbReference type="EMBL" id="CAH1105166.1"/>
    </source>
</evidence>
<reference evidence="10" key="1">
    <citation type="submission" date="2022-01" db="EMBL/GenBank/DDBJ databases">
        <authorList>
            <person name="King R."/>
        </authorList>
    </citation>
    <scope>NUCLEOTIDE SEQUENCE</scope>
</reference>
<keyword evidence="3 8" id="KW-0812">Transmembrane</keyword>
<feature type="transmembrane region" description="Helical" evidence="8">
    <location>
        <begin position="769"/>
        <end position="790"/>
    </location>
</feature>
<gene>
    <name evidence="10" type="ORF">PSYICH_LOCUS5662</name>
</gene>
<dbReference type="FunFam" id="3.40.50.300:FF:000163">
    <property type="entry name" value="Multidrug resistance-associated protein member 4"/>
    <property type="match status" value="1"/>
</dbReference>
<organism evidence="10 11">
    <name type="scientific">Psylliodes chrysocephalus</name>
    <dbReference type="NCBI Taxonomy" id="3402493"/>
    <lineage>
        <taxon>Eukaryota</taxon>
        <taxon>Metazoa</taxon>
        <taxon>Ecdysozoa</taxon>
        <taxon>Arthropoda</taxon>
        <taxon>Hexapoda</taxon>
        <taxon>Insecta</taxon>
        <taxon>Pterygota</taxon>
        <taxon>Neoptera</taxon>
        <taxon>Endopterygota</taxon>
        <taxon>Coleoptera</taxon>
        <taxon>Polyphaga</taxon>
        <taxon>Cucujiformia</taxon>
        <taxon>Chrysomeloidea</taxon>
        <taxon>Chrysomelidae</taxon>
        <taxon>Galerucinae</taxon>
        <taxon>Alticini</taxon>
        <taxon>Psylliodes</taxon>
    </lineage>
</organism>
<sequence>MEEIKPNQVIRKSHPLKRTNVFSQLFFCWFPGYLSKGLKRNLTEDDMYQTKNSQKSDYLGTKLQEAWDKELKKSNPSLLRAIFLLFKCEILFYGLYNLFTDFIKIAQPMLISRLVSFFEKKPEEVNQTDVYVSAFLIVLASLTQVICLHNYQLRVMTLGMKIRVAACSLIYRKALTLSKSSLAETTIGQMVNLLSNDVSRFDFTAQLMHSIWLAPTETVIVMFMLYFYVGPSGLVGCMFMLSFIPFQMYMAKLTSQYRLKTAIRTDERVRLMNEIISGIKVIKMYTWEKPFAKLVEFVRTKEIYEIYHTSTIRAIMMSFNLTMNRNATFLCILTFVLTGNRLTASYAYTVTSFYGFLRIAVTQQFPQAMTQLAETKVSLSRIQKFLMNEELKRNINVVPNIMNGVVEHKKAVGIKLKNAAVKWTKFLQENTLEGINFEAKSSQLVAVVGLVGAGKSTLLHVILKELVPVEGFVDVSGSVSYASQEPWIFGGSVRQNILFGNDYNEDRYDEVIKVCALERDLTLLPHGDRTLVGERGITLSGGQRARVNLARAIYRQSDIYLLDDPLSAVDTHVGKQLFKECITGYLKNKCVILVTHQLQYLRSVNCIYLLNAGKVKAFGTYQALKKLDSSFTKLLCSSEDEDKKQDTRISTRSESVASDMESFAKEEVVELKKEERATSKISGRVYKNYFKAGGNILKTIALLCTFIATQVFVCLSDFFLTIWVNVEQWRVEHNVSNPLVNQSSNDSVLTISDDNNQIFWSKLLTDNNALIITSILMICMAFLGITRLLWFFRYCLTASTKMHNQMLSKILHSPMLFFNTNPIGRILNRFSKDVGSLDESLPKSLIDTIGIGLIITGNICVITIVNPWILLPTGVILIIFYYIRRAFLASSRQIKRVEAVARSPIFTHLAASLQGLTTIRAFRAEQILTKEFDNFQDKHSSIYYTFLTATRGFGFWLDLHCIVFIGLVLISILFIQSESFGGNVGLSLTQAINLSGLFQWGMRQWSELEIQMTSVERVQEYADLPIEKDSSKNDNFPNWPNLGAIKFNKMYLKYSQDDPYVLQNLNFEIKSKEKIGIVGRTGAGKSSLIQALFRLTDIDGSIVIDNVDTKNVKLEILRSNISIIPQEPVLFSGTLRKNLDPFDEHKDEVLWDALDEVELKHTVDELPAGLSSKMAEGGSNFSVGQRQLVCLARAIIRRNRILVLDEATANVDPMTDAIIQNTIRDKFANCTVLTIAHRLHTVMDSDKVLVMDAGEAVEFDHPYSLLEKKGVFHSLVKKTGSNMAANLHTIALESFNKILQ</sequence>
<evidence type="ECO:0000313" key="11">
    <source>
        <dbReference type="Proteomes" id="UP001153636"/>
    </source>
</evidence>